<keyword evidence="4" id="KW-1003">Cell membrane</keyword>
<dbReference type="PANTHER" id="PTHR32063">
    <property type="match status" value="1"/>
</dbReference>
<dbReference type="NCBIfam" id="NF000282">
    <property type="entry name" value="RND_permease_1"/>
    <property type="match status" value="1"/>
</dbReference>
<dbReference type="EMBL" id="BAAAFZ010000008">
    <property type="protein sequence ID" value="GAA0571799.1"/>
    <property type="molecule type" value="Genomic_DNA"/>
</dbReference>
<reference evidence="11 12" key="1">
    <citation type="journal article" date="2019" name="Int. J. Syst. Evol. Microbiol.">
        <title>The Global Catalogue of Microorganisms (GCM) 10K type strain sequencing project: providing services to taxonomists for standard genome sequencing and annotation.</title>
        <authorList>
            <consortium name="The Broad Institute Genomics Platform"/>
            <consortium name="The Broad Institute Genome Sequencing Center for Infectious Disease"/>
            <person name="Wu L."/>
            <person name="Ma J."/>
        </authorList>
    </citation>
    <scope>NUCLEOTIDE SEQUENCE [LARGE SCALE GENOMIC DNA]</scope>
    <source>
        <strain evidence="11 12">JCM 9933</strain>
    </source>
</reference>
<evidence type="ECO:0000313" key="12">
    <source>
        <dbReference type="Proteomes" id="UP001501588"/>
    </source>
</evidence>
<dbReference type="Proteomes" id="UP001501588">
    <property type="component" value="Unassembled WGS sequence"/>
</dbReference>
<keyword evidence="5 9" id="KW-0997">Cell inner membrane</keyword>
<evidence type="ECO:0000256" key="8">
    <source>
        <dbReference type="ARBA" id="ARBA00023136"/>
    </source>
</evidence>
<dbReference type="Gene3D" id="3.30.70.1440">
    <property type="entry name" value="Multidrug efflux transporter AcrB pore domain"/>
    <property type="match status" value="1"/>
</dbReference>
<organism evidence="11 12">
    <name type="scientific">Craurococcus roseus</name>
    <dbReference type="NCBI Taxonomy" id="77585"/>
    <lineage>
        <taxon>Bacteria</taxon>
        <taxon>Pseudomonadati</taxon>
        <taxon>Pseudomonadota</taxon>
        <taxon>Alphaproteobacteria</taxon>
        <taxon>Acetobacterales</taxon>
        <taxon>Acetobacteraceae</taxon>
        <taxon>Craurococcus</taxon>
    </lineage>
</organism>
<feature type="transmembrane region" description="Helical" evidence="9">
    <location>
        <begin position="872"/>
        <end position="890"/>
    </location>
</feature>
<evidence type="ECO:0000256" key="2">
    <source>
        <dbReference type="ARBA" id="ARBA00010942"/>
    </source>
</evidence>
<dbReference type="Gene3D" id="3.30.70.1320">
    <property type="entry name" value="Multidrug efflux transporter AcrB pore domain like"/>
    <property type="match status" value="1"/>
</dbReference>
<sequence>MISGTFVDRPRLAIVIAILTTLAGLLALLRIPVAQFPDIVPPQVSVQATYPGASAAVVEATVAQIIESAVNGVENMIYMRSNSANDGTYQLNVSFLLGSNPDINTVNVNNRIQANIARLPQEVQRAGLIVRKQSSSVLQFIALASSDPAHTPLFLSNYATINMIDRLARTPGVGQVNLFGLMNYSMRVWFEIDRLTNLNLTPSDLADAIRSQNVQAAVGRIGAQPIPDTQQFQINIQTLGRLVTPEQFGEIVVRANPDGSVLRVKDVARVELGAQSMDTQSRLNGQPAVTMGVYLSPGANAVQVSGAVQRTLDELGGRFPEGMRSQVLYDSSTFVVDTIYEVIKTLLEAFVLVVIVVYLFLGSLRATLIPTIAVPVSLVGAFVVLLAIGYSANTISLLGMVLAIGIVVDDAIVVVENVERVMAEHPDWTPAQAVKQAMREITAPIIAITLVLLSVFVPVAFIPGLSGVLFRQFAVTISAAMVISAINALTLSPALCALFLRPHHGPKRGPIKYVLRSIDAVRDGYAAVVRRLVRVSILSLVATAGLAFAVWTIGSKTPQGFLPQEDQGTFFVQVQLPQAASLSRTRDAVVQVEGILKQIPAVENVLAIVGFSLIDQGAQSNSAFVVARLKPFEDRTAAQDSVFAAIGQVFGAGQAVRTANVIAFNLPPIIGLGTGGGFEYQLQDLQGRDATELGGAMLGLIVQANQDPRLAQVFSTFSPTTPSIFLDIDRDKAQALGVPISSVFTALQASLGGLYVNDFNQFGRTWQVNIQAEAEDRNDIPDIWRIRVRSSRGEMVPLQAFAEIRTVVGPQTIQRYNNFRSLTINGAPRPGVSSGDALAAMEQLSARVLPAGYSFEWTGTAYQEKLAAGQTIYVVALAVLFAYLFLVALYESWTIPIPVLLSVVVGGLGSFLAIQVAGLSLDVYAQIGLVVLIALAAKNGILIIEFAKEARERGMGIRDAAVEGSRLRFRAVMMTSIAFVLGLVPLVWAEGAAMLSRRAVGTPVFGGMLAASLVGIFLIPMLYVVFQTMRERVKGWFGVRPVEPPGQGPGEGPKPAADQRVPEMAK</sequence>
<dbReference type="PRINTS" id="PR00702">
    <property type="entry name" value="ACRIFLAVINRP"/>
</dbReference>
<evidence type="ECO:0000256" key="7">
    <source>
        <dbReference type="ARBA" id="ARBA00022989"/>
    </source>
</evidence>
<dbReference type="InterPro" id="IPR027463">
    <property type="entry name" value="AcrB_DN_DC_subdom"/>
</dbReference>
<evidence type="ECO:0000256" key="10">
    <source>
        <dbReference type="SAM" id="MobiDB-lite"/>
    </source>
</evidence>
<dbReference type="Gene3D" id="3.30.2090.10">
    <property type="entry name" value="Multidrug efflux transporter AcrB TolC docking domain, DN and DC subdomains"/>
    <property type="match status" value="2"/>
</dbReference>
<feature type="transmembrane region" description="Helical" evidence="9">
    <location>
        <begin position="967"/>
        <end position="988"/>
    </location>
</feature>
<keyword evidence="8 9" id="KW-0472">Membrane</keyword>
<dbReference type="NCBIfam" id="TIGR00915">
    <property type="entry name" value="2A0602"/>
    <property type="match status" value="1"/>
</dbReference>
<feature type="transmembrane region" description="Helical" evidence="9">
    <location>
        <begin position="897"/>
        <end position="917"/>
    </location>
</feature>
<dbReference type="Gene3D" id="1.20.1640.10">
    <property type="entry name" value="Multidrug efflux transporter AcrB transmembrane domain"/>
    <property type="match status" value="2"/>
</dbReference>
<keyword evidence="6 9" id="KW-0812">Transmembrane</keyword>
<evidence type="ECO:0000256" key="6">
    <source>
        <dbReference type="ARBA" id="ARBA00022692"/>
    </source>
</evidence>
<evidence type="ECO:0000256" key="9">
    <source>
        <dbReference type="RuleBase" id="RU364070"/>
    </source>
</evidence>
<feature type="transmembrane region" description="Helical" evidence="9">
    <location>
        <begin position="532"/>
        <end position="554"/>
    </location>
</feature>
<feature type="transmembrane region" description="Helical" evidence="9">
    <location>
        <begin position="12"/>
        <end position="33"/>
    </location>
</feature>
<proteinExistence type="inferred from homology"/>
<dbReference type="RefSeq" id="WP_343894177.1">
    <property type="nucleotide sequence ID" value="NZ_BAAAFZ010000008.1"/>
</dbReference>
<dbReference type="SUPFAM" id="SSF82714">
    <property type="entry name" value="Multidrug efflux transporter AcrB TolC docking domain, DN and DC subdomains"/>
    <property type="match status" value="2"/>
</dbReference>
<dbReference type="InterPro" id="IPR001036">
    <property type="entry name" value="Acrflvin-R"/>
</dbReference>
<dbReference type="PANTHER" id="PTHR32063:SF76">
    <property type="entry name" value="EFFLUX PUMP MEMBRANE TRANSPORTER"/>
    <property type="match status" value="1"/>
</dbReference>
<feature type="transmembrane region" description="Helical" evidence="9">
    <location>
        <begin position="923"/>
        <end position="946"/>
    </location>
</feature>
<feature type="transmembrane region" description="Helical" evidence="9">
    <location>
        <begin position="342"/>
        <end position="361"/>
    </location>
</feature>
<name>A0ABN1ERR5_9PROT</name>
<feature type="transmembrane region" description="Helical" evidence="9">
    <location>
        <begin position="368"/>
        <end position="389"/>
    </location>
</feature>
<evidence type="ECO:0000256" key="4">
    <source>
        <dbReference type="ARBA" id="ARBA00022475"/>
    </source>
</evidence>
<comment type="similarity">
    <text evidence="2 9">Belongs to the resistance-nodulation-cell division (RND) (TC 2.A.6) family.</text>
</comment>
<dbReference type="SUPFAM" id="SSF82866">
    <property type="entry name" value="Multidrug efflux transporter AcrB transmembrane domain"/>
    <property type="match status" value="2"/>
</dbReference>
<feature type="transmembrane region" description="Helical" evidence="9">
    <location>
        <begin position="395"/>
        <end position="415"/>
    </location>
</feature>
<gene>
    <name evidence="11" type="ORF">GCM10009416_08030</name>
</gene>
<protein>
    <recommendedName>
        <fullName evidence="9">Efflux pump membrane transporter</fullName>
    </recommendedName>
</protein>
<feature type="transmembrane region" description="Helical" evidence="9">
    <location>
        <begin position="1008"/>
        <end position="1026"/>
    </location>
</feature>
<keyword evidence="7 9" id="KW-1133">Transmembrane helix</keyword>
<evidence type="ECO:0000256" key="1">
    <source>
        <dbReference type="ARBA" id="ARBA00004429"/>
    </source>
</evidence>
<dbReference type="SUPFAM" id="SSF82693">
    <property type="entry name" value="Multidrug efflux transporter AcrB pore domain, PN1, PN2, PC1 and PC2 subdomains"/>
    <property type="match status" value="3"/>
</dbReference>
<dbReference type="InterPro" id="IPR004764">
    <property type="entry name" value="MdtF-like"/>
</dbReference>
<evidence type="ECO:0000256" key="3">
    <source>
        <dbReference type="ARBA" id="ARBA00022448"/>
    </source>
</evidence>
<keyword evidence="12" id="KW-1185">Reference proteome</keyword>
<comment type="subcellular location">
    <subcellularLocation>
        <location evidence="1 9">Cell inner membrane</location>
        <topology evidence="1 9">Multi-pass membrane protein</topology>
    </subcellularLocation>
</comment>
<comment type="caution">
    <text evidence="11">The sequence shown here is derived from an EMBL/GenBank/DDBJ whole genome shotgun (WGS) entry which is preliminary data.</text>
</comment>
<feature type="transmembrane region" description="Helical" evidence="9">
    <location>
        <begin position="441"/>
        <end position="461"/>
    </location>
</feature>
<feature type="transmembrane region" description="Helical" evidence="9">
    <location>
        <begin position="473"/>
        <end position="500"/>
    </location>
</feature>
<accession>A0ABN1ERR5</accession>
<keyword evidence="3 9" id="KW-0813">Transport</keyword>
<evidence type="ECO:0000256" key="5">
    <source>
        <dbReference type="ARBA" id="ARBA00022519"/>
    </source>
</evidence>
<evidence type="ECO:0000313" key="11">
    <source>
        <dbReference type="EMBL" id="GAA0571799.1"/>
    </source>
</evidence>
<feature type="region of interest" description="Disordered" evidence="10">
    <location>
        <begin position="1042"/>
        <end position="1066"/>
    </location>
</feature>
<dbReference type="Pfam" id="PF00873">
    <property type="entry name" value="ACR_tran"/>
    <property type="match status" value="1"/>
</dbReference>
<dbReference type="Gene3D" id="3.30.70.1430">
    <property type="entry name" value="Multidrug efflux transporter AcrB pore domain"/>
    <property type="match status" value="2"/>
</dbReference>